<feature type="compositionally biased region" description="Low complexity" evidence="1">
    <location>
        <begin position="417"/>
        <end position="427"/>
    </location>
</feature>
<feature type="region of interest" description="Disordered" evidence="1">
    <location>
        <begin position="323"/>
        <end position="342"/>
    </location>
</feature>
<accession>A0A9P4YY57</accession>
<dbReference type="Gene3D" id="4.10.280.10">
    <property type="entry name" value="Helix-loop-helix DNA-binding domain"/>
    <property type="match status" value="1"/>
</dbReference>
<feature type="compositionally biased region" description="Polar residues" evidence="1">
    <location>
        <begin position="507"/>
        <end position="516"/>
    </location>
</feature>
<dbReference type="AlphaFoldDB" id="A0A9P4YY57"/>
<feature type="region of interest" description="Disordered" evidence="1">
    <location>
        <begin position="282"/>
        <end position="312"/>
    </location>
</feature>
<name>A0A9P4YY57_9HYPO</name>
<dbReference type="GO" id="GO:0003677">
    <property type="term" value="F:DNA binding"/>
    <property type="evidence" value="ECO:0007669"/>
    <property type="project" value="UniProtKB-KW"/>
</dbReference>
<feature type="region of interest" description="Disordered" evidence="1">
    <location>
        <begin position="56"/>
        <end position="107"/>
    </location>
</feature>
<protein>
    <submittedName>
        <fullName evidence="2">Helix-loop-helix DNA-binding domain</fullName>
    </submittedName>
</protein>
<feature type="compositionally biased region" description="Basic residues" evidence="1">
    <location>
        <begin position="65"/>
        <end position="77"/>
    </location>
</feature>
<evidence type="ECO:0000256" key="1">
    <source>
        <dbReference type="SAM" id="MobiDB-lite"/>
    </source>
</evidence>
<dbReference type="RefSeq" id="XP_035322604.1">
    <property type="nucleotide sequence ID" value="XM_035467638.1"/>
</dbReference>
<feature type="compositionally biased region" description="Polar residues" evidence="1">
    <location>
        <begin position="403"/>
        <end position="414"/>
    </location>
</feature>
<organism evidence="2 3">
    <name type="scientific">Geosmithia morbida</name>
    <dbReference type="NCBI Taxonomy" id="1094350"/>
    <lineage>
        <taxon>Eukaryota</taxon>
        <taxon>Fungi</taxon>
        <taxon>Dikarya</taxon>
        <taxon>Ascomycota</taxon>
        <taxon>Pezizomycotina</taxon>
        <taxon>Sordariomycetes</taxon>
        <taxon>Hypocreomycetidae</taxon>
        <taxon>Hypocreales</taxon>
        <taxon>Bionectriaceae</taxon>
        <taxon>Geosmithia</taxon>
    </lineage>
</organism>
<keyword evidence="3" id="KW-1185">Reference proteome</keyword>
<sequence>MMSSGGWDGQDHHMGGASDDDFGHFLDMSNIGDGMQFDFNSFQNGSDNQTLMASQDHANPMMHPGHAHAHAHSHSHSHSTDSMTLTTTSTPQTATPTTTVPSQMMPISAPNTDPISTIDAQIQYLQQQKFLQQQRQLQEQRNAYFTTQNHSVPPTPQSLEMPPGSGHFYSHPDHLPQAHDLYDSSSLHQRPLKERHDMAFTPLVSPAVTPLDPHFSVENAFAMPGAYFSPLTSPALHAQNDSNSVYDASTHSDNSPVAMDLEPAAAAAAAAAAATLELSKKARKNSAAKSRSKGVRSSPITKPQRRKAGPSPAIVSHVLSEVDETGSHGQLPPGAENDSTMLPLPAASMLTDGSEENASVSPENLTDMPPPPVPSRKPSNSRKGTGSAGKSPYMRPQGAANAHVTSDPSTSEPWSTPPAQAHPATPASIMRLPASRSKKAAVGQHEQTATDSIESLELPESHFKSASSTPTPRESPRIVPSTERTSTAPPTRQKPPPSPAATPRRSGTASASQSPMIQPGGPSGARRTPQLGPQVAPHTGRKRSTGSAHASPALLPRISPSIKPLLPGGDSKMPEASHQLLMSKSNYQNILEGNQVPGVTYPSELSSHLTSKRTSHKIAEQGRRNRINSALQDLHDVNDQPQTLHERVDGYAKHAVRGGTVVCSEDNVVLGRSRDPSRSRNPTSAPALTLILILSLSLSLSLSLDRTGCCPSTDRQDPVHER</sequence>
<dbReference type="InterPro" id="IPR036638">
    <property type="entry name" value="HLH_DNA-bd_sf"/>
</dbReference>
<feature type="compositionally biased region" description="Basic residues" evidence="1">
    <location>
        <begin position="282"/>
        <end position="294"/>
    </location>
</feature>
<evidence type="ECO:0000313" key="3">
    <source>
        <dbReference type="Proteomes" id="UP000749293"/>
    </source>
</evidence>
<dbReference type="GeneID" id="55971893"/>
<feature type="region of interest" description="Disordered" evidence="1">
    <location>
        <begin position="352"/>
        <end position="575"/>
    </location>
</feature>
<reference evidence="2" key="1">
    <citation type="submission" date="2020-03" db="EMBL/GenBank/DDBJ databases">
        <title>Site-based positive gene gene selection in Geosmithia morbida across the United States reveals a broad range of putative effectors and factors for local host and environmental adapation.</title>
        <authorList>
            <person name="Onufrak A."/>
            <person name="Murdoch R.W."/>
            <person name="Gazis R."/>
            <person name="Huff M."/>
            <person name="Staton M."/>
            <person name="Klingeman W."/>
            <person name="Hadziabdic D."/>
        </authorList>
    </citation>
    <scope>NUCLEOTIDE SEQUENCE</scope>
    <source>
        <strain evidence="2">1262</strain>
    </source>
</reference>
<dbReference type="Proteomes" id="UP000749293">
    <property type="component" value="Unassembled WGS sequence"/>
</dbReference>
<dbReference type="GO" id="GO:0046983">
    <property type="term" value="F:protein dimerization activity"/>
    <property type="evidence" value="ECO:0007669"/>
    <property type="project" value="InterPro"/>
</dbReference>
<comment type="caution">
    <text evidence="2">The sequence shown here is derived from an EMBL/GenBank/DDBJ whole genome shotgun (WGS) entry which is preliminary data.</text>
</comment>
<proteinExistence type="predicted"/>
<evidence type="ECO:0000313" key="2">
    <source>
        <dbReference type="EMBL" id="KAF4123952.1"/>
    </source>
</evidence>
<dbReference type="EMBL" id="JAANYQ010000005">
    <property type="protein sequence ID" value="KAF4123952.1"/>
    <property type="molecule type" value="Genomic_DNA"/>
</dbReference>
<gene>
    <name evidence="2" type="ORF">GMORB2_5668</name>
</gene>
<dbReference type="OrthoDB" id="5344169at2759"/>
<keyword evidence="2" id="KW-0238">DNA-binding</keyword>
<feature type="compositionally biased region" description="Low complexity" evidence="1">
    <location>
        <begin position="80"/>
        <end position="102"/>
    </location>
</feature>